<dbReference type="GO" id="GO:0005764">
    <property type="term" value="C:lysosome"/>
    <property type="evidence" value="ECO:0007669"/>
    <property type="project" value="InterPro"/>
</dbReference>
<feature type="chain" id="PRO_5035264259" description="Saposin B-type domain-containing protein" evidence="3">
    <location>
        <begin position="19"/>
        <end position="203"/>
    </location>
</feature>
<dbReference type="InterPro" id="IPR051428">
    <property type="entry name" value="Sphingo_Act-Surfact_Prot"/>
</dbReference>
<proteinExistence type="predicted"/>
<evidence type="ECO:0000313" key="5">
    <source>
        <dbReference type="EMBL" id="KAF2070967.1"/>
    </source>
</evidence>
<keyword evidence="1" id="KW-1015">Disulfide bond</keyword>
<dbReference type="AlphaFoldDB" id="A0A8J4V1Z9"/>
<name>A0A8J4V1Z9_9MYCE</name>
<dbReference type="GO" id="GO:0016020">
    <property type="term" value="C:membrane"/>
    <property type="evidence" value="ECO:0007669"/>
    <property type="project" value="GOC"/>
</dbReference>
<dbReference type="SUPFAM" id="SSF47862">
    <property type="entry name" value="Saposin"/>
    <property type="match status" value="2"/>
</dbReference>
<dbReference type="Pfam" id="PF03489">
    <property type="entry name" value="SapB_2"/>
    <property type="match status" value="1"/>
</dbReference>
<evidence type="ECO:0000256" key="1">
    <source>
        <dbReference type="ARBA" id="ARBA00023157"/>
    </source>
</evidence>
<comment type="caution">
    <text evidence="5">The sequence shown here is derived from an EMBL/GenBank/DDBJ whole genome shotgun (WGS) entry which is preliminary data.</text>
</comment>
<dbReference type="InterPro" id="IPR008138">
    <property type="entry name" value="SapB_2"/>
</dbReference>
<sequence>MLKSLLVVILFLAVFSNAARVPPKEGDITTACEICELGVRFIIEVAQKNSSITYVTEELQHLCYIIPRGLQGACQEVISQYTPDLIRLIITSDNPEEVCSNQLDICSSSSSSDSDNVENVGDDATTCRICTFILNDAIAIMKAGGSRAEHLMGALNSDCSRYMPDPANTITCQYIVNTSMKQLLAYNKKGLDTVAACGQCLYC</sequence>
<dbReference type="PROSITE" id="PS50015">
    <property type="entry name" value="SAP_B"/>
    <property type="match status" value="2"/>
</dbReference>
<keyword evidence="6" id="KW-1185">Reference proteome</keyword>
<keyword evidence="3" id="KW-0732">Signal</keyword>
<dbReference type="InterPro" id="IPR008139">
    <property type="entry name" value="SaposinB_dom"/>
</dbReference>
<evidence type="ECO:0000313" key="6">
    <source>
        <dbReference type="Proteomes" id="UP000695562"/>
    </source>
</evidence>
<dbReference type="OrthoDB" id="69496at2759"/>
<dbReference type="GO" id="GO:0006665">
    <property type="term" value="P:sphingolipid metabolic process"/>
    <property type="evidence" value="ECO:0007669"/>
    <property type="project" value="InterPro"/>
</dbReference>
<gene>
    <name evidence="5" type="ORF">CYY_007717</name>
</gene>
<dbReference type="InterPro" id="IPR011001">
    <property type="entry name" value="Saposin-like"/>
</dbReference>
<dbReference type="Proteomes" id="UP000695562">
    <property type="component" value="Unassembled WGS sequence"/>
</dbReference>
<dbReference type="EMBL" id="AJWJ01000427">
    <property type="protein sequence ID" value="KAF2070967.1"/>
    <property type="molecule type" value="Genomic_DNA"/>
</dbReference>
<dbReference type="PRINTS" id="PR01797">
    <property type="entry name" value="SAPOSIN"/>
</dbReference>
<dbReference type="SMART" id="SM00741">
    <property type="entry name" value="SapB"/>
    <property type="match status" value="2"/>
</dbReference>
<dbReference type="Gene3D" id="1.10.225.10">
    <property type="entry name" value="Saposin-like"/>
    <property type="match status" value="1"/>
</dbReference>
<evidence type="ECO:0000256" key="3">
    <source>
        <dbReference type="SAM" id="SignalP"/>
    </source>
</evidence>
<evidence type="ECO:0000259" key="4">
    <source>
        <dbReference type="PROSITE" id="PS50015"/>
    </source>
</evidence>
<dbReference type="PANTHER" id="PTHR11480:SF3">
    <property type="entry name" value="BCDNA.GH08312"/>
    <property type="match status" value="1"/>
</dbReference>
<organism evidence="5 6">
    <name type="scientific">Polysphondylium violaceum</name>
    <dbReference type="NCBI Taxonomy" id="133409"/>
    <lineage>
        <taxon>Eukaryota</taxon>
        <taxon>Amoebozoa</taxon>
        <taxon>Evosea</taxon>
        <taxon>Eumycetozoa</taxon>
        <taxon>Dictyostelia</taxon>
        <taxon>Dictyosteliales</taxon>
        <taxon>Dictyosteliaceae</taxon>
        <taxon>Polysphondylium</taxon>
    </lineage>
</organism>
<reference evidence="5" key="1">
    <citation type="submission" date="2020-01" db="EMBL/GenBank/DDBJ databases">
        <title>Development of genomics and gene disruption for Polysphondylium violaceum indicates a role for the polyketide synthase stlB in stalk morphogenesis.</title>
        <authorList>
            <person name="Narita B."/>
            <person name="Kawabe Y."/>
            <person name="Kin K."/>
            <person name="Saito T."/>
            <person name="Gibbs R."/>
            <person name="Kuspa A."/>
            <person name="Muzny D."/>
            <person name="Queller D."/>
            <person name="Richards S."/>
            <person name="Strassman J."/>
            <person name="Sucgang R."/>
            <person name="Worley K."/>
            <person name="Schaap P."/>
        </authorList>
    </citation>
    <scope>NUCLEOTIDE SEQUENCE</scope>
    <source>
        <strain evidence="5">QSvi11</strain>
    </source>
</reference>
<feature type="domain" description="Saposin B-type" evidence="4">
    <location>
        <begin position="28"/>
        <end position="110"/>
    </location>
</feature>
<evidence type="ECO:0000256" key="2">
    <source>
        <dbReference type="ARBA" id="ARBA00023180"/>
    </source>
</evidence>
<dbReference type="InterPro" id="IPR008373">
    <property type="entry name" value="Saposin"/>
</dbReference>
<protein>
    <recommendedName>
        <fullName evidence="4">Saposin B-type domain-containing protein</fullName>
    </recommendedName>
</protein>
<dbReference type="PANTHER" id="PTHR11480">
    <property type="entry name" value="SAPOSIN-RELATED"/>
    <property type="match status" value="1"/>
</dbReference>
<keyword evidence="2" id="KW-0325">Glycoprotein</keyword>
<accession>A0A8J4V1Z9</accession>
<feature type="signal peptide" evidence="3">
    <location>
        <begin position="1"/>
        <end position="18"/>
    </location>
</feature>
<feature type="domain" description="Saposin B-type" evidence="4">
    <location>
        <begin position="123"/>
        <end position="203"/>
    </location>
</feature>